<dbReference type="Gene3D" id="3.10.50.10">
    <property type="match status" value="1"/>
</dbReference>
<evidence type="ECO:0000313" key="5">
    <source>
        <dbReference type="Proteomes" id="UP000186922"/>
    </source>
</evidence>
<sequence>MATTLLLITVVSFIASVVVLDKPVFSAEPKFILPHRGCYYASWSTFRPGKARFLPRHIDGSLCTIFYYAFAEIKLDASGGFDTNVIKPSFGFLTRAGASPYSNVSLSNLDSASDLKFLKRKNPDIKLMLSVGGWGTEQKFTAIAQSADLRKIFISTVIKSVRQLEYDGLDISWEYPLKKDAAYFTSLITDIRTAFDNEATSSGQTRLIFTAAVGNSTLEGYNVPLMNQSLDLINLMTYDLHTPYFEPTETGHHSQLFPPFSNSSSTNVRDFTEAWEKAGIHKSKLVVGLAAHGDTWNLTTNATGVGAKASGQGPPGFFTKTPGFLAYFEICEKIRSAELIPTLQPDIKTPYARSSNGQWWVSYEDETSVREKVRWTAQKRYSGVFLWDITLDDFFGGCGVRYPLLNAVKSEYKV</sequence>
<dbReference type="Proteomes" id="UP000186922">
    <property type="component" value="Unassembled WGS sequence"/>
</dbReference>
<keyword evidence="5" id="KW-1185">Reference proteome</keyword>
<dbReference type="SMART" id="SM00636">
    <property type="entry name" value="Glyco_18"/>
    <property type="match status" value="1"/>
</dbReference>
<keyword evidence="1" id="KW-1015">Disulfide bond</keyword>
<dbReference type="FunFam" id="3.10.50.10:FF:000001">
    <property type="entry name" value="Chitinase 3-like 1"/>
    <property type="match status" value="1"/>
</dbReference>
<dbReference type="GO" id="GO:0004568">
    <property type="term" value="F:chitinase activity"/>
    <property type="evidence" value="ECO:0007669"/>
    <property type="project" value="TreeGrafter"/>
</dbReference>
<dbReference type="InterPro" id="IPR017853">
    <property type="entry name" value="GH"/>
</dbReference>
<reference evidence="4 5" key="1">
    <citation type="journal article" date="2016" name="Nat. Commun.">
        <title>Extremotolerant tardigrade genome and improved radiotolerance of human cultured cells by tardigrade-unique protein.</title>
        <authorList>
            <person name="Hashimoto T."/>
            <person name="Horikawa D.D."/>
            <person name="Saito Y."/>
            <person name="Kuwahara H."/>
            <person name="Kozuka-Hata H."/>
            <person name="Shin-I T."/>
            <person name="Minakuchi Y."/>
            <person name="Ohishi K."/>
            <person name="Motoyama A."/>
            <person name="Aizu T."/>
            <person name="Enomoto A."/>
            <person name="Kondo K."/>
            <person name="Tanaka S."/>
            <person name="Hara Y."/>
            <person name="Koshikawa S."/>
            <person name="Sagara H."/>
            <person name="Miura T."/>
            <person name="Yokobori S."/>
            <person name="Miyagawa K."/>
            <person name="Suzuki Y."/>
            <person name="Kubo T."/>
            <person name="Oyama M."/>
            <person name="Kohara Y."/>
            <person name="Fujiyama A."/>
            <person name="Arakawa K."/>
            <person name="Katayama T."/>
            <person name="Toyoda A."/>
            <person name="Kunieda T."/>
        </authorList>
    </citation>
    <scope>NUCLEOTIDE SEQUENCE [LARGE SCALE GENOMIC DNA]</scope>
    <source>
        <strain evidence="4 5">YOKOZUNA-1</strain>
    </source>
</reference>
<accession>A0A1D1UMY7</accession>
<protein>
    <recommendedName>
        <fullName evidence="3">GH18 domain-containing protein</fullName>
    </recommendedName>
</protein>
<dbReference type="Pfam" id="PF00704">
    <property type="entry name" value="Glyco_hydro_18"/>
    <property type="match status" value="1"/>
</dbReference>
<evidence type="ECO:0000256" key="2">
    <source>
        <dbReference type="SAM" id="SignalP"/>
    </source>
</evidence>
<dbReference type="GO" id="GO:0008061">
    <property type="term" value="F:chitin binding"/>
    <property type="evidence" value="ECO:0007669"/>
    <property type="project" value="InterPro"/>
</dbReference>
<keyword evidence="2" id="KW-0732">Signal</keyword>
<dbReference type="OrthoDB" id="76388at2759"/>
<proteinExistence type="predicted"/>
<feature type="signal peptide" evidence="2">
    <location>
        <begin position="1"/>
        <end position="20"/>
    </location>
</feature>
<gene>
    <name evidence="4" type="primary">RvY_02286-1</name>
    <name evidence="4" type="synonym">RvY_02286.1</name>
    <name evidence="4" type="ORF">RvY_02286</name>
</gene>
<evidence type="ECO:0000256" key="1">
    <source>
        <dbReference type="ARBA" id="ARBA00023157"/>
    </source>
</evidence>
<dbReference type="AlphaFoldDB" id="A0A1D1UMY7"/>
<dbReference type="GO" id="GO:0005975">
    <property type="term" value="P:carbohydrate metabolic process"/>
    <property type="evidence" value="ECO:0007669"/>
    <property type="project" value="InterPro"/>
</dbReference>
<evidence type="ECO:0000313" key="4">
    <source>
        <dbReference type="EMBL" id="GAU89775.1"/>
    </source>
</evidence>
<dbReference type="PANTHER" id="PTHR11177:SF317">
    <property type="entry name" value="CHITINASE 12-RELATED"/>
    <property type="match status" value="1"/>
</dbReference>
<dbReference type="GO" id="GO:0005576">
    <property type="term" value="C:extracellular region"/>
    <property type="evidence" value="ECO:0007669"/>
    <property type="project" value="TreeGrafter"/>
</dbReference>
<dbReference type="PANTHER" id="PTHR11177">
    <property type="entry name" value="CHITINASE"/>
    <property type="match status" value="1"/>
</dbReference>
<dbReference type="SUPFAM" id="SSF54556">
    <property type="entry name" value="Chitinase insertion domain"/>
    <property type="match status" value="1"/>
</dbReference>
<feature type="chain" id="PRO_5008897395" description="GH18 domain-containing protein" evidence="2">
    <location>
        <begin position="21"/>
        <end position="414"/>
    </location>
</feature>
<dbReference type="Gene3D" id="3.20.20.80">
    <property type="entry name" value="Glycosidases"/>
    <property type="match status" value="1"/>
</dbReference>
<comment type="caution">
    <text evidence="4">The sequence shown here is derived from an EMBL/GenBank/DDBJ whole genome shotgun (WGS) entry which is preliminary data.</text>
</comment>
<dbReference type="SUPFAM" id="SSF51445">
    <property type="entry name" value="(Trans)glycosidases"/>
    <property type="match status" value="1"/>
</dbReference>
<evidence type="ECO:0000259" key="3">
    <source>
        <dbReference type="PROSITE" id="PS51910"/>
    </source>
</evidence>
<organism evidence="4 5">
    <name type="scientific">Ramazzottius varieornatus</name>
    <name type="common">Water bear</name>
    <name type="synonym">Tardigrade</name>
    <dbReference type="NCBI Taxonomy" id="947166"/>
    <lineage>
        <taxon>Eukaryota</taxon>
        <taxon>Metazoa</taxon>
        <taxon>Ecdysozoa</taxon>
        <taxon>Tardigrada</taxon>
        <taxon>Eutardigrada</taxon>
        <taxon>Parachela</taxon>
        <taxon>Hypsibioidea</taxon>
        <taxon>Ramazzottiidae</taxon>
        <taxon>Ramazzottius</taxon>
    </lineage>
</organism>
<feature type="domain" description="GH18" evidence="3">
    <location>
        <begin position="34"/>
        <end position="414"/>
    </location>
</feature>
<dbReference type="EMBL" id="BDGG01000001">
    <property type="protein sequence ID" value="GAU89775.1"/>
    <property type="molecule type" value="Genomic_DNA"/>
</dbReference>
<dbReference type="InterPro" id="IPR011583">
    <property type="entry name" value="Chitinase_II/V-like_cat"/>
</dbReference>
<dbReference type="PROSITE" id="PS51910">
    <property type="entry name" value="GH18_2"/>
    <property type="match status" value="1"/>
</dbReference>
<dbReference type="GO" id="GO:0006032">
    <property type="term" value="P:chitin catabolic process"/>
    <property type="evidence" value="ECO:0007669"/>
    <property type="project" value="TreeGrafter"/>
</dbReference>
<dbReference type="InterPro" id="IPR001223">
    <property type="entry name" value="Glyco_hydro18_cat"/>
</dbReference>
<dbReference type="InterPro" id="IPR050314">
    <property type="entry name" value="Glycosyl_Hydrlase_18"/>
</dbReference>
<name>A0A1D1UMY7_RAMVA</name>
<dbReference type="InterPro" id="IPR029070">
    <property type="entry name" value="Chitinase_insertion_sf"/>
</dbReference>
<dbReference type="STRING" id="947166.A0A1D1UMY7"/>